<name>A0ABU9IN99_9FLAO</name>
<dbReference type="EMBL" id="JBBYHS010000008">
    <property type="protein sequence ID" value="MEL1253908.1"/>
    <property type="molecule type" value="Genomic_DNA"/>
</dbReference>
<accession>A0ABU9IN99</accession>
<organism evidence="1 2">
    <name type="scientific">Flavobacterium calami</name>
    <dbReference type="NCBI Taxonomy" id="3139144"/>
    <lineage>
        <taxon>Bacteria</taxon>
        <taxon>Pseudomonadati</taxon>
        <taxon>Bacteroidota</taxon>
        <taxon>Flavobacteriia</taxon>
        <taxon>Flavobacteriales</taxon>
        <taxon>Flavobacteriaceae</taxon>
        <taxon>Flavobacterium</taxon>
    </lineage>
</organism>
<reference evidence="1 2" key="1">
    <citation type="submission" date="2024-04" db="EMBL/GenBank/DDBJ databases">
        <title>Flavobacterium sp. DGU38 16S ribosomal RNA gene Genome sequencing and assembly.</title>
        <authorList>
            <person name="Park S."/>
        </authorList>
    </citation>
    <scope>NUCLEOTIDE SEQUENCE [LARGE SCALE GENOMIC DNA]</scope>
    <source>
        <strain evidence="1 2">DGU38</strain>
    </source>
</reference>
<gene>
    <name evidence="1" type="ORF">AAEO57_08980</name>
</gene>
<dbReference type="Proteomes" id="UP001485226">
    <property type="component" value="Unassembled WGS sequence"/>
</dbReference>
<comment type="caution">
    <text evidence="1">The sequence shown here is derived from an EMBL/GenBank/DDBJ whole genome shotgun (WGS) entry which is preliminary data.</text>
</comment>
<sequence length="78" mass="9427">MSMEKDYSHTITYNKTGFIILKPVRDETHFIPWDTIETIIYGDSRIYHDHEEFIIYLSEPPVITLKQNAWWLNKMFFG</sequence>
<dbReference type="RefSeq" id="WP_341691762.1">
    <property type="nucleotide sequence ID" value="NZ_JBBYHS010000008.1"/>
</dbReference>
<proteinExistence type="predicted"/>
<protein>
    <submittedName>
        <fullName evidence="1">Uncharacterized protein</fullName>
    </submittedName>
</protein>
<evidence type="ECO:0000313" key="2">
    <source>
        <dbReference type="Proteomes" id="UP001485226"/>
    </source>
</evidence>
<evidence type="ECO:0000313" key="1">
    <source>
        <dbReference type="EMBL" id="MEL1253908.1"/>
    </source>
</evidence>
<keyword evidence="2" id="KW-1185">Reference proteome</keyword>